<accession>A0A9P8IL36</accession>
<dbReference type="Proteomes" id="UP000827133">
    <property type="component" value="Unassembled WGS sequence"/>
</dbReference>
<dbReference type="Gene3D" id="1.10.1280.10">
    <property type="entry name" value="Di-copper center containing domain from catechol oxidase"/>
    <property type="match status" value="1"/>
</dbReference>
<comment type="caution">
    <text evidence="1">The sequence shown here is derived from an EMBL/GenBank/DDBJ whole genome shotgun (WGS) entry which is preliminary data.</text>
</comment>
<evidence type="ECO:0000313" key="2">
    <source>
        <dbReference type="Proteomes" id="UP000827133"/>
    </source>
</evidence>
<organism evidence="1 2">
    <name type="scientific">Fusarium musae</name>
    <dbReference type="NCBI Taxonomy" id="1042133"/>
    <lineage>
        <taxon>Eukaryota</taxon>
        <taxon>Fungi</taxon>
        <taxon>Dikarya</taxon>
        <taxon>Ascomycota</taxon>
        <taxon>Pezizomycotina</taxon>
        <taxon>Sordariomycetes</taxon>
        <taxon>Hypocreomycetidae</taxon>
        <taxon>Hypocreales</taxon>
        <taxon>Nectriaceae</taxon>
        <taxon>Fusarium</taxon>
    </lineage>
</organism>
<proteinExistence type="predicted"/>
<sequence>MVNDTVFNQSSMRTLSTKEKHEYIDAVKCLATKPSQTGNIYAGAKSRYDDFQGFFQA</sequence>
<dbReference type="AlphaFoldDB" id="A0A9P8IL36"/>
<dbReference type="KEGG" id="fmu:J7337_010328"/>
<reference evidence="1" key="1">
    <citation type="journal article" date="2021" name="Mol. Plant Microbe Interact.">
        <title>Telomere to telomere genome assembly of Fusarium musae F31, causal agent of crown rot disease of banana.</title>
        <authorList>
            <person name="Degradi L."/>
            <person name="Tava V."/>
            <person name="Kunova A."/>
            <person name="Cortesi P."/>
            <person name="Saracchi M."/>
            <person name="Pasquali M."/>
        </authorList>
    </citation>
    <scope>NUCLEOTIDE SEQUENCE</scope>
    <source>
        <strain evidence="1">F31</strain>
    </source>
</reference>
<dbReference type="GeneID" id="68318184"/>
<keyword evidence="2" id="KW-1185">Reference proteome</keyword>
<protein>
    <submittedName>
        <fullName evidence="1">Uncharacterized protein</fullName>
    </submittedName>
</protein>
<dbReference type="RefSeq" id="XP_044676467.1">
    <property type="nucleotide sequence ID" value="XM_044827913.1"/>
</dbReference>
<evidence type="ECO:0000313" key="1">
    <source>
        <dbReference type="EMBL" id="KAG9497467.1"/>
    </source>
</evidence>
<gene>
    <name evidence="1" type="ORF">J7337_010328</name>
</gene>
<dbReference type="EMBL" id="JAHBCI010000008">
    <property type="protein sequence ID" value="KAG9497467.1"/>
    <property type="molecule type" value="Genomic_DNA"/>
</dbReference>
<dbReference type="InterPro" id="IPR008922">
    <property type="entry name" value="Di-copper_centre_dom_sf"/>
</dbReference>
<dbReference type="SUPFAM" id="SSF48056">
    <property type="entry name" value="Di-copper centre-containing domain"/>
    <property type="match status" value="1"/>
</dbReference>
<name>A0A9P8IL36_9HYPO</name>